<dbReference type="InterPro" id="IPR013022">
    <property type="entry name" value="Xyl_isomerase-like_TIM-brl"/>
</dbReference>
<name>A0A660SI68_UNCW3</name>
<dbReference type="GO" id="GO:0003906">
    <property type="term" value="F:DNA-(apurinic or apyrimidinic site) endonuclease activity"/>
    <property type="evidence" value="ECO:0007669"/>
    <property type="project" value="TreeGrafter"/>
</dbReference>
<dbReference type="GO" id="GO:0008270">
    <property type="term" value="F:zinc ion binding"/>
    <property type="evidence" value="ECO:0007669"/>
    <property type="project" value="UniProtKB-UniRule"/>
</dbReference>
<evidence type="ECO:0000256" key="3">
    <source>
        <dbReference type="ARBA" id="ARBA00022763"/>
    </source>
</evidence>
<comment type="caution">
    <text evidence="9">The sequence shown here is derived from an EMBL/GenBank/DDBJ whole genome shotgun (WGS) entry which is preliminary data.</text>
</comment>
<dbReference type="Gene3D" id="3.20.20.150">
    <property type="entry name" value="Divalent-metal-dependent TIM barrel enzymes"/>
    <property type="match status" value="1"/>
</dbReference>
<dbReference type="PANTHER" id="PTHR21445:SF0">
    <property type="entry name" value="APURINIC-APYRIMIDINIC ENDONUCLEASE"/>
    <property type="match status" value="1"/>
</dbReference>
<feature type="binding site" evidence="7">
    <location>
        <position position="142"/>
    </location>
    <ligand>
        <name>Zn(2+)</name>
        <dbReference type="ChEBI" id="CHEBI:29105"/>
        <label>1</label>
    </ligand>
</feature>
<dbReference type="PROSITE" id="PS00731">
    <property type="entry name" value="AP_NUCLEASE_F2_3"/>
    <property type="match status" value="1"/>
</dbReference>
<sequence>MRFGFHISISGGFKNVVKRAKERSCETIQLFSRNPRGWKYTKLDPEDIKTFRSELEGSGIEPVFVHMPYLPNLATGKKELFTNSVLSLKEELRRAEMIGAGYVVIHVGSRVGLDEETALEHVIKGINLALKGVKNRVMILLENTAGMGSEIGYRFEEIRRIIEKVTDPERIGVVLDTAHAYEAGYDLKNELDSVVEEFDRIIGLSRLKLLHLNDSKTKLGSRIDRHWHIGKGEIGKEGFRRIVNHKKLRHLPGIMETPRKNKKEDLMNMRMIRSLVE</sequence>
<evidence type="ECO:0000256" key="5">
    <source>
        <dbReference type="ARBA" id="ARBA00022833"/>
    </source>
</evidence>
<proteinExistence type="inferred from homology"/>
<evidence type="ECO:0000256" key="7">
    <source>
        <dbReference type="HAMAP-Rule" id="MF_00152"/>
    </source>
</evidence>
<dbReference type="InterPro" id="IPR036237">
    <property type="entry name" value="Xyl_isomerase-like_sf"/>
</dbReference>
<keyword evidence="5 7" id="KW-0862">Zinc</keyword>
<accession>A0A660SI68</accession>
<evidence type="ECO:0000256" key="1">
    <source>
        <dbReference type="ARBA" id="ARBA00005340"/>
    </source>
</evidence>
<comment type="similarity">
    <text evidence="1 7">Belongs to the AP endonuclease 2 family.</text>
</comment>
<comment type="cofactor">
    <cofactor evidence="7">
        <name>Zn(2+)</name>
        <dbReference type="ChEBI" id="CHEBI:29105"/>
    </cofactor>
    <text evidence="7">Binds 3 Zn(2+) ions.</text>
</comment>
<feature type="binding site" evidence="7">
    <location>
        <position position="66"/>
    </location>
    <ligand>
        <name>Zn(2+)</name>
        <dbReference type="ChEBI" id="CHEBI:29105"/>
        <label>1</label>
    </ligand>
</feature>
<feature type="binding site" evidence="7">
    <location>
        <position position="142"/>
    </location>
    <ligand>
        <name>Zn(2+)</name>
        <dbReference type="ChEBI" id="CHEBI:29105"/>
        <label>2</label>
    </ligand>
</feature>
<evidence type="ECO:0000256" key="6">
    <source>
        <dbReference type="ARBA" id="ARBA00023204"/>
    </source>
</evidence>
<dbReference type="AlphaFoldDB" id="A0A660SI68"/>
<evidence type="ECO:0000313" key="9">
    <source>
        <dbReference type="EMBL" id="RKX70478.1"/>
    </source>
</evidence>
<reference evidence="9 10" key="1">
    <citation type="submission" date="2018-06" db="EMBL/GenBank/DDBJ databases">
        <title>Extensive metabolic versatility and redundancy in microbially diverse, dynamic hydrothermal sediments.</title>
        <authorList>
            <person name="Dombrowski N."/>
            <person name="Teske A."/>
            <person name="Baker B.J."/>
        </authorList>
    </citation>
    <scope>NUCLEOTIDE SEQUENCE [LARGE SCALE GENOMIC DNA]</scope>
    <source>
        <strain evidence="9">B36_G15</strain>
    </source>
</reference>
<dbReference type="GO" id="GO:0008081">
    <property type="term" value="F:phosphoric diester hydrolase activity"/>
    <property type="evidence" value="ECO:0007669"/>
    <property type="project" value="TreeGrafter"/>
</dbReference>
<dbReference type="SMART" id="SM00518">
    <property type="entry name" value="AP2Ec"/>
    <property type="match status" value="1"/>
</dbReference>
<keyword evidence="7 9" id="KW-0255">Endonuclease</keyword>
<keyword evidence="2 7" id="KW-0479">Metal-binding</keyword>
<feature type="binding site" evidence="7">
    <location>
        <position position="176"/>
    </location>
    <ligand>
        <name>Zn(2+)</name>
        <dbReference type="ChEBI" id="CHEBI:29105"/>
        <label>2</label>
    </ligand>
</feature>
<dbReference type="PROSITE" id="PS51432">
    <property type="entry name" value="AP_NUCLEASE_F2_4"/>
    <property type="match status" value="1"/>
</dbReference>
<dbReference type="PANTHER" id="PTHR21445">
    <property type="entry name" value="ENDONUCLEASE IV ENDODEOXYRIBONUCLEASE IV"/>
    <property type="match status" value="1"/>
</dbReference>
<dbReference type="InterPro" id="IPR018246">
    <property type="entry name" value="AP_endonuc_F2_Zn_BS"/>
</dbReference>
<feature type="binding site" evidence="7">
    <location>
        <position position="224"/>
    </location>
    <ligand>
        <name>Zn(2+)</name>
        <dbReference type="ChEBI" id="CHEBI:29105"/>
        <label>3</label>
    </ligand>
</feature>
<evidence type="ECO:0000259" key="8">
    <source>
        <dbReference type="Pfam" id="PF01261"/>
    </source>
</evidence>
<feature type="binding site" evidence="7">
    <location>
        <position position="179"/>
    </location>
    <ligand>
        <name>Zn(2+)</name>
        <dbReference type="ChEBI" id="CHEBI:29105"/>
        <label>3</label>
    </ligand>
</feature>
<dbReference type="InterPro" id="IPR001719">
    <property type="entry name" value="AP_endonuc_2"/>
</dbReference>
<keyword evidence="7" id="KW-0540">Nuclease</keyword>
<keyword evidence="3 7" id="KW-0227">DNA damage</keyword>
<dbReference type="EMBL" id="QNBE01000038">
    <property type="protein sequence ID" value="RKX70478.1"/>
    <property type="molecule type" value="Genomic_DNA"/>
</dbReference>
<evidence type="ECO:0000313" key="10">
    <source>
        <dbReference type="Proteomes" id="UP000268469"/>
    </source>
</evidence>
<dbReference type="GO" id="GO:0006284">
    <property type="term" value="P:base-excision repair"/>
    <property type="evidence" value="ECO:0007669"/>
    <property type="project" value="TreeGrafter"/>
</dbReference>
<dbReference type="Proteomes" id="UP000268469">
    <property type="component" value="Unassembled WGS sequence"/>
</dbReference>
<protein>
    <recommendedName>
        <fullName evidence="7">Probable endonuclease 4</fullName>
        <ecNumber evidence="7">3.1.21.2</ecNumber>
    </recommendedName>
    <alternativeName>
        <fullName evidence="7">Endodeoxyribonuclease IV</fullName>
    </alternativeName>
    <alternativeName>
        <fullName evidence="7">Endonuclease IV</fullName>
    </alternativeName>
</protein>
<dbReference type="EC" id="3.1.21.2" evidence="7"/>
<evidence type="ECO:0000256" key="4">
    <source>
        <dbReference type="ARBA" id="ARBA00022801"/>
    </source>
</evidence>
<dbReference type="CDD" id="cd00019">
    <property type="entry name" value="AP2Ec"/>
    <property type="match status" value="1"/>
</dbReference>
<comment type="function">
    <text evidence="7">Endonuclease IV plays a role in DNA repair. It cleaves phosphodiester bonds at apurinic or apyrimidinic (AP) sites, generating a 3'-hydroxyl group and a 5'-terminal sugar phosphate.</text>
</comment>
<dbReference type="SUPFAM" id="SSF51658">
    <property type="entry name" value="Xylose isomerase-like"/>
    <property type="match status" value="1"/>
</dbReference>
<evidence type="ECO:0000256" key="2">
    <source>
        <dbReference type="ARBA" id="ARBA00022723"/>
    </source>
</evidence>
<organism evidence="9 10">
    <name type="scientific">candidate division WOR-3 bacterium</name>
    <dbReference type="NCBI Taxonomy" id="2052148"/>
    <lineage>
        <taxon>Bacteria</taxon>
        <taxon>Bacteria division WOR-3</taxon>
    </lineage>
</organism>
<feature type="binding site" evidence="7">
    <location>
        <position position="211"/>
    </location>
    <ligand>
        <name>Zn(2+)</name>
        <dbReference type="ChEBI" id="CHEBI:29105"/>
        <label>2</label>
    </ligand>
</feature>
<dbReference type="FunFam" id="3.20.20.150:FF:000001">
    <property type="entry name" value="Probable endonuclease 4"/>
    <property type="match status" value="1"/>
</dbReference>
<feature type="binding site" evidence="7">
    <location>
        <position position="256"/>
    </location>
    <ligand>
        <name>Zn(2+)</name>
        <dbReference type="ChEBI" id="CHEBI:29105"/>
        <label>2</label>
    </ligand>
</feature>
<dbReference type="HAMAP" id="MF_00152">
    <property type="entry name" value="Nfo"/>
    <property type="match status" value="1"/>
</dbReference>
<dbReference type="GO" id="GO:0003677">
    <property type="term" value="F:DNA binding"/>
    <property type="evidence" value="ECO:0007669"/>
    <property type="project" value="InterPro"/>
</dbReference>
<feature type="domain" description="Xylose isomerase-like TIM barrel" evidence="8">
    <location>
        <begin position="18"/>
        <end position="265"/>
    </location>
</feature>
<dbReference type="GO" id="GO:0008833">
    <property type="term" value="F:deoxyribonuclease IV (phage-T4-induced) activity"/>
    <property type="evidence" value="ECO:0007669"/>
    <property type="project" value="UniProtKB-UniRule"/>
</dbReference>
<gene>
    <name evidence="7" type="primary">nfo</name>
    <name evidence="9" type="ORF">DRP53_04845</name>
</gene>
<feature type="binding site" evidence="7">
    <location>
        <position position="106"/>
    </location>
    <ligand>
        <name>Zn(2+)</name>
        <dbReference type="ChEBI" id="CHEBI:29105"/>
        <label>1</label>
    </ligand>
</feature>
<feature type="binding site" evidence="7">
    <location>
        <position position="226"/>
    </location>
    <ligand>
        <name>Zn(2+)</name>
        <dbReference type="ChEBI" id="CHEBI:29105"/>
        <label>3</label>
    </ligand>
</feature>
<keyword evidence="6 7" id="KW-0234">DNA repair</keyword>
<dbReference type="Pfam" id="PF01261">
    <property type="entry name" value="AP_endonuc_2"/>
    <property type="match status" value="1"/>
</dbReference>
<comment type="catalytic activity">
    <reaction evidence="7">
        <text>Endonucleolytic cleavage to 5'-phosphooligonucleotide end-products.</text>
        <dbReference type="EC" id="3.1.21.2"/>
    </reaction>
</comment>
<keyword evidence="4 7" id="KW-0378">Hydrolase</keyword>
<dbReference type="NCBIfam" id="TIGR00587">
    <property type="entry name" value="nfo"/>
    <property type="match status" value="1"/>
</dbReference>